<dbReference type="Gene3D" id="2.60.120.290">
    <property type="entry name" value="Spermadhesin, CUB domain"/>
    <property type="match status" value="1"/>
</dbReference>
<dbReference type="InterPro" id="IPR013783">
    <property type="entry name" value="Ig-like_fold"/>
</dbReference>
<reference evidence="4 5" key="1">
    <citation type="submission" date="2019-08" db="EMBL/GenBank/DDBJ databases">
        <title>Genome of Psychroserpens burtonensis ACAM 167.</title>
        <authorList>
            <person name="Bowman J.P."/>
        </authorList>
    </citation>
    <scope>NUCLEOTIDE SEQUENCE [LARGE SCALE GENOMIC DNA]</scope>
    <source>
        <strain evidence="4 5">ACAM 167</strain>
    </source>
</reference>
<dbReference type="PROSITE" id="PS50093">
    <property type="entry name" value="PKD"/>
    <property type="match status" value="1"/>
</dbReference>
<evidence type="ECO:0000313" key="5">
    <source>
        <dbReference type="Proteomes" id="UP000321938"/>
    </source>
</evidence>
<sequence length="1099" mass="116177">MLNNKFKTILKAMKKLCLLFFLLSYVSFAQDLNMQSGSFDRCAPDKFYDSGGSGGAYGSDENLTTTICSLNAGEFIILDFLAFSTQLNVDILTIYDGDDNTAPIIGTYNGANTPGTVTASGTNASGCITIEFVSNGSGTTTGWEADIICAVPCQTITPSIDSTVPAINSSGSVQANIGESITFNGSAMFSADGTGATYQWNFGDTNTDTGNTVTNTYTAPGNYTVTLIVTDANPVGCVETTTISVFIVGENVVVDQTTYTVEELVEDILINSECAQISNITFSTGTNFGEDNGIGYFINDGSLFPFTDGILLTSGDASKVRGPNDNAMSDGSLNWPGDAELDTAVGINSNNASIIEFDFVPLADNISFDFLMASEEYNGSTGGTFECTFSDAFAFLLTDAAGNITNLAVLPGTTTPILVTNIHPLNPGCAAINEQFFGGYTNQDAPPMSFDGRTTVFTAQSSVIPGDTYRIKLVIADAGDASLDSGVFLKAGSFDLGGDLGDDITIAAGTAECNGALTVLDTQTPTAAHVWYKDGVEITGETGSILNVSESGVYSVDVVFSGICQASDSVVVEFKPNPVANTPPNLAICSTSGTGEFALTDNDAEILGTQDPADFVISYHLIEQDAIDNVNPQTSPYTNTANPQTIFARLAELTQECFDTTSFDLEFTNLNINTMLTPLQECDDNNDGFAVFMLTDTNLEVIDVIDPATVSVSYHFSLAEAESGINPLPVPYTNVVIDNQTVFVRVQANSSVDCYNITTLDLVVNALPVPLAPTPFEVCDDDNDGFSMFDLTSKDIEILGAQIGMTVTYHETLIEAIDGVNAQSSPYSNISGGSQTLVVRITDDLTGCSDTVELQLFVNPIPSVGVISDYQLCDDNLPGDEIEMFDLSTKDTEAIDSQTGVAVSYHETLSDAVDGISPLANLYSNTSNPQTIFVNITNSTSGCVNVGSFDLIVNPLPALVAPTALEVCDDGTPDGITSIDLTLKNIEVTGNDPNYSVSYHISLIDADNNVDPLPIPYTNTANGQIVFVRAQDINTGCYDTTTLELVVQQAPIANPPSPLEDCDPDSDGFGVFDLGSMDNEITGGDPSLTVSYHETMADA</sequence>
<keyword evidence="1" id="KW-1015">Disulfide bond</keyword>
<dbReference type="AlphaFoldDB" id="A0A5C7BGT4"/>
<proteinExistence type="predicted"/>
<dbReference type="SUPFAM" id="SSF49299">
    <property type="entry name" value="PKD domain"/>
    <property type="match status" value="1"/>
</dbReference>
<evidence type="ECO:0000313" key="4">
    <source>
        <dbReference type="EMBL" id="TXE18012.1"/>
    </source>
</evidence>
<dbReference type="InterPro" id="IPR049804">
    <property type="entry name" value="Choice_anch_L"/>
</dbReference>
<gene>
    <name evidence="4" type="ORF">ES692_07115</name>
</gene>
<dbReference type="Gene3D" id="2.60.40.10">
    <property type="entry name" value="Immunoglobulins"/>
    <property type="match status" value="1"/>
</dbReference>
<protein>
    <submittedName>
        <fullName evidence="4">PKD domain-containing protein</fullName>
    </submittedName>
</protein>
<dbReference type="EMBL" id="VOSB01000009">
    <property type="protein sequence ID" value="TXE18012.1"/>
    <property type="molecule type" value="Genomic_DNA"/>
</dbReference>
<keyword evidence="5" id="KW-1185">Reference proteome</keyword>
<dbReference type="CDD" id="cd00041">
    <property type="entry name" value="CUB"/>
    <property type="match status" value="1"/>
</dbReference>
<dbReference type="Proteomes" id="UP000321938">
    <property type="component" value="Unassembled WGS sequence"/>
</dbReference>
<feature type="domain" description="PKD" evidence="3">
    <location>
        <begin position="164"/>
        <end position="245"/>
    </location>
</feature>
<keyword evidence="2" id="KW-0732">Signal</keyword>
<accession>A0A5C7BGT4</accession>
<dbReference type="OrthoDB" id="1488818at2"/>
<dbReference type="InterPro" id="IPR000601">
    <property type="entry name" value="PKD_dom"/>
</dbReference>
<name>A0A5C7BGT4_9FLAO</name>
<dbReference type="SUPFAM" id="SSF49854">
    <property type="entry name" value="Spermadhesin, CUB domain"/>
    <property type="match status" value="1"/>
</dbReference>
<dbReference type="InterPro" id="IPR022409">
    <property type="entry name" value="PKD/Chitinase_dom"/>
</dbReference>
<dbReference type="NCBIfam" id="NF038133">
    <property type="entry name" value="choice_anch_L"/>
    <property type="match status" value="1"/>
</dbReference>
<evidence type="ECO:0000256" key="1">
    <source>
        <dbReference type="ARBA" id="ARBA00023157"/>
    </source>
</evidence>
<dbReference type="Pfam" id="PF00431">
    <property type="entry name" value="CUB"/>
    <property type="match status" value="1"/>
</dbReference>
<evidence type="ECO:0000259" key="3">
    <source>
        <dbReference type="PROSITE" id="PS50093"/>
    </source>
</evidence>
<feature type="signal peptide" evidence="2">
    <location>
        <begin position="1"/>
        <end position="29"/>
    </location>
</feature>
<comment type="caution">
    <text evidence="4">The sequence shown here is derived from an EMBL/GenBank/DDBJ whole genome shotgun (WGS) entry which is preliminary data.</text>
</comment>
<dbReference type="InterPro" id="IPR035914">
    <property type="entry name" value="Sperma_CUB_dom_sf"/>
</dbReference>
<organism evidence="4 5">
    <name type="scientific">Psychroserpens burtonensis</name>
    <dbReference type="NCBI Taxonomy" id="49278"/>
    <lineage>
        <taxon>Bacteria</taxon>
        <taxon>Pseudomonadati</taxon>
        <taxon>Bacteroidota</taxon>
        <taxon>Flavobacteriia</taxon>
        <taxon>Flavobacteriales</taxon>
        <taxon>Flavobacteriaceae</taxon>
        <taxon>Psychroserpens</taxon>
    </lineage>
</organism>
<feature type="non-terminal residue" evidence="4">
    <location>
        <position position="1099"/>
    </location>
</feature>
<dbReference type="CDD" id="cd00146">
    <property type="entry name" value="PKD"/>
    <property type="match status" value="1"/>
</dbReference>
<feature type="chain" id="PRO_5022814391" evidence="2">
    <location>
        <begin position="30"/>
        <end position="1099"/>
    </location>
</feature>
<evidence type="ECO:0000256" key="2">
    <source>
        <dbReference type="SAM" id="SignalP"/>
    </source>
</evidence>
<dbReference type="InterPro" id="IPR035986">
    <property type="entry name" value="PKD_dom_sf"/>
</dbReference>
<dbReference type="InterPro" id="IPR000859">
    <property type="entry name" value="CUB_dom"/>
</dbReference>
<dbReference type="SMART" id="SM00089">
    <property type="entry name" value="PKD"/>
    <property type="match status" value="1"/>
</dbReference>
<dbReference type="Pfam" id="PF18911">
    <property type="entry name" value="PKD_4"/>
    <property type="match status" value="1"/>
</dbReference>